<dbReference type="PROSITE" id="PS51318">
    <property type="entry name" value="TAT"/>
    <property type="match status" value="1"/>
</dbReference>
<dbReference type="Gene3D" id="3.90.1170.50">
    <property type="entry name" value="Aldehyde oxidase/xanthine dehydrogenase, a/b hammerhead"/>
    <property type="match status" value="1"/>
</dbReference>
<evidence type="ECO:0000313" key="4">
    <source>
        <dbReference type="Proteomes" id="UP001234343"/>
    </source>
</evidence>
<dbReference type="EMBL" id="JAUCBP010000007">
    <property type="protein sequence ID" value="MDM7860467.1"/>
    <property type="molecule type" value="Genomic_DNA"/>
</dbReference>
<dbReference type="InterPro" id="IPR008274">
    <property type="entry name" value="AldOxase/xan_DH_MoCoBD1"/>
</dbReference>
<dbReference type="SMART" id="SM01008">
    <property type="entry name" value="Ald_Xan_dh_C"/>
    <property type="match status" value="1"/>
</dbReference>
<gene>
    <name evidence="3" type="ORF">QTP81_07650</name>
</gene>
<dbReference type="Gene3D" id="3.30.365.10">
    <property type="entry name" value="Aldehyde oxidase/xanthine dehydrogenase, molybdopterin binding domain"/>
    <property type="match status" value="4"/>
</dbReference>
<evidence type="ECO:0000259" key="2">
    <source>
        <dbReference type="SMART" id="SM01008"/>
    </source>
</evidence>
<organism evidence="3 4">
    <name type="scientific">Alteromonas arenosi</name>
    <dbReference type="NCBI Taxonomy" id="3055817"/>
    <lineage>
        <taxon>Bacteria</taxon>
        <taxon>Pseudomonadati</taxon>
        <taxon>Pseudomonadota</taxon>
        <taxon>Gammaproteobacteria</taxon>
        <taxon>Alteromonadales</taxon>
        <taxon>Alteromonadaceae</taxon>
        <taxon>Alteromonas/Salinimonas group</taxon>
        <taxon>Alteromonas</taxon>
    </lineage>
</organism>
<dbReference type="InterPro" id="IPR019546">
    <property type="entry name" value="TAT_signal_bac_arc"/>
</dbReference>
<keyword evidence="4" id="KW-1185">Reference proteome</keyword>
<accession>A0ABT7SWA0</accession>
<keyword evidence="1" id="KW-0732">Signal</keyword>
<sequence length="722" mass="77621">MEHAIQNPARRTFIKASALVGGGLALGVSLPSMAHQHLGSDFNPSAFIHLYKNGDVVLFCGRCEMGQGISTALPAAVADEMEADWSRVTVKQGEGNAEKYGPQATGGSASIVTMYEPMRQAGATAKLMLIAAAAKVWRVSAEECEASNHVVIHTPSQKTLGYGELAELAAVQEVVEAPTLKDKSQFKYIGKALPRHDQSMVVVGERTYGVDTKVPGMRYAAIVHCPVLGGKLKSLDDTDARAVAGVIDVVTIPRLDVPFGSVGGVAVVADNSWTAQKAVKALVVEWESGPNGNYDTKAYRAQLIANVEKPAEKVAERGDLTAAFETAEHKVSATYTGGHLCHAPMEPNASVVWVKDGSAEVWASTQSPEDIQNVLGDYLGIEPKDVYVHVMMSGGAFGRKFKCDYVQEAAAISKHINAPVQLIWTREEDMRTGYYHSINAQHIEASMDADGNVTGWLHRAAFPSISSLFNPALERAPANSLGEIENHPFGIANLRSETGEAPAHTRIGWYRAVYAIFYGFAYGSIADELAHKAGMDTVTFLHKLYDNNKNPEHKEQVARSKAVLQLAADKAGFGRKLPPGEGIGIAVHHSFRSYVAMAVHVRVTGDKIEVLNVDCAVDCGQVLNKDGATAQQEGAVVMGMSLSLYTEIVFKNGAVVNSNFHDYPVLRINEMPNVRVHFVDSDYPPTGLGEPGVAPFPAALTNAIFAASGTRHRDLPIKPMAI</sequence>
<dbReference type="SUPFAM" id="SSF56003">
    <property type="entry name" value="Molybdenum cofactor-binding domain"/>
    <property type="match status" value="2"/>
</dbReference>
<comment type="caution">
    <text evidence="3">The sequence shown here is derived from an EMBL/GenBank/DDBJ whole genome shotgun (WGS) entry which is preliminary data.</text>
</comment>
<dbReference type="InterPro" id="IPR046867">
    <property type="entry name" value="AldOxase/xan_DH_MoCoBD2"/>
</dbReference>
<proteinExistence type="predicted"/>
<dbReference type="InterPro" id="IPR012368">
    <property type="entry name" value="OxRdtase_Mopterin-bd_su_IorB"/>
</dbReference>
<dbReference type="Proteomes" id="UP001234343">
    <property type="component" value="Unassembled WGS sequence"/>
</dbReference>
<dbReference type="Pfam" id="PF20256">
    <property type="entry name" value="MoCoBD_2"/>
    <property type="match status" value="2"/>
</dbReference>
<dbReference type="PANTHER" id="PTHR47495:SF3">
    <property type="entry name" value="BLR6219 PROTEIN"/>
    <property type="match status" value="1"/>
</dbReference>
<dbReference type="RefSeq" id="WP_289364763.1">
    <property type="nucleotide sequence ID" value="NZ_JAUCBP010000007.1"/>
</dbReference>
<evidence type="ECO:0000313" key="3">
    <source>
        <dbReference type="EMBL" id="MDM7860467.1"/>
    </source>
</evidence>
<evidence type="ECO:0000256" key="1">
    <source>
        <dbReference type="ARBA" id="ARBA00022729"/>
    </source>
</evidence>
<feature type="domain" description="Aldehyde oxidase/xanthine dehydrogenase a/b hammerhead" evidence="2">
    <location>
        <begin position="203"/>
        <end position="290"/>
    </location>
</feature>
<reference evidence="3 4" key="1">
    <citation type="submission" date="2023-06" db="EMBL/GenBank/DDBJ databases">
        <title>Alteromonas sp. ASW11-36 isolated from intertidal sand.</title>
        <authorList>
            <person name="Li Y."/>
        </authorList>
    </citation>
    <scope>NUCLEOTIDE SEQUENCE [LARGE SCALE GENOMIC DNA]</scope>
    <source>
        <strain evidence="3 4">ASW11-36</strain>
    </source>
</reference>
<dbReference type="NCBIfam" id="TIGR01409">
    <property type="entry name" value="TAT_signal_seq"/>
    <property type="match status" value="1"/>
</dbReference>
<dbReference type="InterPro" id="IPR006311">
    <property type="entry name" value="TAT_signal"/>
</dbReference>
<protein>
    <submittedName>
        <fullName evidence="3">Molybdopterin-dependent oxidoreductase</fullName>
    </submittedName>
</protein>
<dbReference type="Pfam" id="PF02738">
    <property type="entry name" value="MoCoBD_1"/>
    <property type="match status" value="1"/>
</dbReference>
<dbReference type="PANTHER" id="PTHR47495">
    <property type="entry name" value="ALDEHYDE DEHYDROGENASE"/>
    <property type="match status" value="1"/>
</dbReference>
<dbReference type="InterPro" id="IPR037165">
    <property type="entry name" value="AldOxase/xan_DH_Mopterin-bd_sf"/>
</dbReference>
<name>A0ABT7SWA0_9ALTE</name>
<dbReference type="InterPro" id="IPR052516">
    <property type="entry name" value="N-heterocyclic_Hydroxylase"/>
</dbReference>
<dbReference type="InterPro" id="IPR000674">
    <property type="entry name" value="Ald_Oxase/Xan_DH_a/b"/>
</dbReference>
<dbReference type="PIRSF" id="PIRSF036389">
    <property type="entry name" value="IOR_B"/>
    <property type="match status" value="1"/>
</dbReference>